<dbReference type="Gene3D" id="2.30.42.10">
    <property type="match status" value="1"/>
</dbReference>
<dbReference type="PANTHER" id="PTHR22939">
    <property type="entry name" value="SERINE PROTEASE FAMILY S1C HTRA-RELATED"/>
    <property type="match status" value="1"/>
</dbReference>
<dbReference type="PANTHER" id="PTHR22939:SF129">
    <property type="entry name" value="SERINE PROTEASE HTRA2, MITOCHONDRIAL"/>
    <property type="match status" value="1"/>
</dbReference>
<dbReference type="SUPFAM" id="SSF50156">
    <property type="entry name" value="PDZ domain-like"/>
    <property type="match status" value="1"/>
</dbReference>
<dbReference type="Proteomes" id="UP001062263">
    <property type="component" value="Chromosome"/>
</dbReference>
<keyword evidence="2" id="KW-0645">Protease</keyword>
<dbReference type="SUPFAM" id="SSF50494">
    <property type="entry name" value="Trypsin-like serine proteases"/>
    <property type="match status" value="1"/>
</dbReference>
<dbReference type="PRINTS" id="PR00834">
    <property type="entry name" value="PROTEASES2C"/>
</dbReference>
<evidence type="ECO:0000313" key="6">
    <source>
        <dbReference type="Proteomes" id="UP001062263"/>
    </source>
</evidence>
<dbReference type="PROSITE" id="PS50106">
    <property type="entry name" value="PDZ"/>
    <property type="match status" value="1"/>
</dbReference>
<proteinExistence type="inferred from homology"/>
<evidence type="ECO:0000259" key="4">
    <source>
        <dbReference type="PROSITE" id="PS50106"/>
    </source>
</evidence>
<dbReference type="Pfam" id="PF13180">
    <property type="entry name" value="PDZ_2"/>
    <property type="match status" value="1"/>
</dbReference>
<dbReference type="Pfam" id="PF13365">
    <property type="entry name" value="Trypsin_2"/>
    <property type="match status" value="1"/>
</dbReference>
<dbReference type="SMART" id="SM00228">
    <property type="entry name" value="PDZ"/>
    <property type="match status" value="1"/>
</dbReference>
<dbReference type="EMBL" id="AP025943">
    <property type="protein sequence ID" value="BDL44161.1"/>
    <property type="molecule type" value="Genomic_DNA"/>
</dbReference>
<dbReference type="InterPro" id="IPR009003">
    <property type="entry name" value="Peptidase_S1_PA"/>
</dbReference>
<comment type="similarity">
    <text evidence="1">Belongs to the peptidase S1C family.</text>
</comment>
<dbReference type="InterPro" id="IPR001478">
    <property type="entry name" value="PDZ"/>
</dbReference>
<evidence type="ECO:0000256" key="1">
    <source>
        <dbReference type="ARBA" id="ARBA00010541"/>
    </source>
</evidence>
<dbReference type="Gene3D" id="2.40.10.120">
    <property type="match status" value="1"/>
</dbReference>
<dbReference type="InterPro" id="IPR001940">
    <property type="entry name" value="Peptidase_S1C"/>
</dbReference>
<evidence type="ECO:0000313" key="5">
    <source>
        <dbReference type="EMBL" id="BDL44161.1"/>
    </source>
</evidence>
<keyword evidence="6" id="KW-1185">Reference proteome</keyword>
<keyword evidence="3" id="KW-0378">Hydrolase</keyword>
<evidence type="ECO:0000256" key="2">
    <source>
        <dbReference type="ARBA" id="ARBA00022670"/>
    </source>
</evidence>
<evidence type="ECO:0000256" key="3">
    <source>
        <dbReference type="ARBA" id="ARBA00022801"/>
    </source>
</evidence>
<protein>
    <recommendedName>
        <fullName evidence="4">PDZ domain-containing protein</fullName>
    </recommendedName>
</protein>
<accession>A0ABM7ZHF6</accession>
<reference evidence="5" key="1">
    <citation type="submission" date="2022-06" db="EMBL/GenBank/DDBJ databases">
        <title>Akkermansia biwalacus sp. nov., an anaerobic mucin-degrading bacterium isolated from human intestine.</title>
        <authorList>
            <person name="Kobayashi Y."/>
            <person name="Inoue S."/>
            <person name="Kawahara T."/>
            <person name="Kohda N."/>
        </authorList>
    </citation>
    <scope>NUCLEOTIDE SEQUENCE</scope>
    <source>
        <strain evidence="5">WON2089</strain>
    </source>
</reference>
<name>A0ABM7ZHF6_9BACT</name>
<sequence length="322" mass="34291">MSLLFVGSGIAETVPAMANLQKQIQQVAQSATAATVALVSDGGETGSGVIVSPQGLILTAAHVVGGDEMMRVVFSDGRVMKGRVLGANFTRDAAMVQILGEGTYPHVELGESDALHVGDFVVALGHSKGFDPERRAPIRMGRLCTDGKQRFLISECTLIGGDSGGPLFDLSGKLVGIHSSIGPMLKINNHVPVSVFRHDWEKLLSGRQWGQLGLHPMADPDSPVLGFAMMDVMGVDGVVVEDVVVDSPADEAGIRPGDVITYMDSRGLRSVRDMLRELGRHRPGETVPLVVLRKGTAYKADLTFGRRGDLMSGLKQMEQPQG</sequence>
<dbReference type="InterPro" id="IPR036034">
    <property type="entry name" value="PDZ_sf"/>
</dbReference>
<organism evidence="5 6">
    <name type="scientific">Akkermansia biwaensis</name>
    <dbReference type="NCBI Taxonomy" id="2946555"/>
    <lineage>
        <taxon>Bacteria</taxon>
        <taxon>Pseudomonadati</taxon>
        <taxon>Verrucomicrobiota</taxon>
        <taxon>Verrucomicrobiia</taxon>
        <taxon>Verrucomicrobiales</taxon>
        <taxon>Akkermansiaceae</taxon>
        <taxon>Akkermansia</taxon>
    </lineage>
</organism>
<feature type="domain" description="PDZ" evidence="4">
    <location>
        <begin position="211"/>
        <end position="271"/>
    </location>
</feature>
<gene>
    <name evidence="5" type="ORF">Abiwalacus_17350</name>
</gene>